<keyword evidence="6" id="KW-0067">ATP-binding</keyword>
<dbReference type="InterPro" id="IPR002646">
    <property type="entry name" value="PolA_pol_head_dom"/>
</dbReference>
<dbReference type="Gene3D" id="3.30.460.10">
    <property type="entry name" value="Beta Polymerase, domain 2"/>
    <property type="match status" value="1"/>
</dbReference>
<dbReference type="EMBL" id="UGJB01000004">
    <property type="protein sequence ID" value="STQ09228.1"/>
    <property type="molecule type" value="Genomic_DNA"/>
</dbReference>
<dbReference type="InterPro" id="IPR043519">
    <property type="entry name" value="NT_sf"/>
</dbReference>
<evidence type="ECO:0000256" key="9">
    <source>
        <dbReference type="RuleBase" id="RU003953"/>
    </source>
</evidence>
<evidence type="ECO:0000256" key="1">
    <source>
        <dbReference type="ARBA" id="ARBA00022679"/>
    </source>
</evidence>
<dbReference type="AlphaFoldDB" id="A0A377LT89"/>
<proteinExistence type="inferred from homology"/>
<evidence type="ECO:0000256" key="7">
    <source>
        <dbReference type="ARBA" id="ARBA00022842"/>
    </source>
</evidence>
<gene>
    <name evidence="12" type="primary">cca_2</name>
    <name evidence="12" type="ORF">NCTC10005_01932</name>
</gene>
<evidence type="ECO:0000256" key="8">
    <source>
        <dbReference type="ARBA" id="ARBA00022884"/>
    </source>
</evidence>
<name>A0A377LT89_ENTCL</name>
<keyword evidence="1 9" id="KW-0808">Transferase</keyword>
<evidence type="ECO:0000259" key="11">
    <source>
        <dbReference type="Pfam" id="PF01743"/>
    </source>
</evidence>
<feature type="region of interest" description="Disordered" evidence="10">
    <location>
        <begin position="84"/>
        <end position="107"/>
    </location>
</feature>
<protein>
    <submittedName>
        <fullName evidence="12">Multifunctional CCA protein</fullName>
    </submittedName>
</protein>
<evidence type="ECO:0000256" key="2">
    <source>
        <dbReference type="ARBA" id="ARBA00022694"/>
    </source>
</evidence>
<reference evidence="12 13" key="1">
    <citation type="submission" date="2018-06" db="EMBL/GenBank/DDBJ databases">
        <authorList>
            <consortium name="Pathogen Informatics"/>
            <person name="Doyle S."/>
        </authorList>
    </citation>
    <scope>NUCLEOTIDE SEQUENCE [LARGE SCALE GENOMIC DNA]</scope>
    <source>
        <strain evidence="12 13">NCTC10005</strain>
    </source>
</reference>
<evidence type="ECO:0000256" key="6">
    <source>
        <dbReference type="ARBA" id="ARBA00022840"/>
    </source>
</evidence>
<comment type="similarity">
    <text evidence="9">Belongs to the tRNA nucleotidyltransferase/poly(A) polymerase family.</text>
</comment>
<organism evidence="12 13">
    <name type="scientific">Enterobacter cloacae</name>
    <dbReference type="NCBI Taxonomy" id="550"/>
    <lineage>
        <taxon>Bacteria</taxon>
        <taxon>Pseudomonadati</taxon>
        <taxon>Pseudomonadota</taxon>
        <taxon>Gammaproteobacteria</taxon>
        <taxon>Enterobacterales</taxon>
        <taxon>Enterobacteriaceae</taxon>
        <taxon>Enterobacter</taxon>
        <taxon>Enterobacter cloacae complex</taxon>
    </lineage>
</organism>
<accession>A0A377LT89</accession>
<dbReference type="SUPFAM" id="SSF81301">
    <property type="entry name" value="Nucleotidyltransferase"/>
    <property type="match status" value="1"/>
</dbReference>
<keyword evidence="8 9" id="KW-0694">RNA-binding</keyword>
<dbReference type="InterPro" id="IPR050124">
    <property type="entry name" value="tRNA_CCA-adding_enzyme"/>
</dbReference>
<evidence type="ECO:0000256" key="3">
    <source>
        <dbReference type="ARBA" id="ARBA00022695"/>
    </source>
</evidence>
<dbReference type="Proteomes" id="UP000255106">
    <property type="component" value="Unassembled WGS sequence"/>
</dbReference>
<dbReference type="GO" id="GO:0008033">
    <property type="term" value="P:tRNA processing"/>
    <property type="evidence" value="ECO:0007669"/>
    <property type="project" value="UniProtKB-KW"/>
</dbReference>
<feature type="domain" description="Poly A polymerase head" evidence="11">
    <location>
        <begin position="4"/>
        <end position="37"/>
    </location>
</feature>
<keyword evidence="4" id="KW-0479">Metal-binding</keyword>
<dbReference type="PANTHER" id="PTHR47545">
    <property type="entry name" value="MULTIFUNCTIONAL CCA PROTEIN"/>
    <property type="match status" value="1"/>
</dbReference>
<keyword evidence="3" id="KW-0548">Nucleotidyltransferase</keyword>
<dbReference type="GO" id="GO:0003723">
    <property type="term" value="F:RNA binding"/>
    <property type="evidence" value="ECO:0007669"/>
    <property type="project" value="UniProtKB-KW"/>
</dbReference>
<evidence type="ECO:0000256" key="4">
    <source>
        <dbReference type="ARBA" id="ARBA00022723"/>
    </source>
</evidence>
<dbReference type="GO" id="GO:0016779">
    <property type="term" value="F:nucleotidyltransferase activity"/>
    <property type="evidence" value="ECO:0007669"/>
    <property type="project" value="UniProtKB-KW"/>
</dbReference>
<dbReference type="GO" id="GO:0046872">
    <property type="term" value="F:metal ion binding"/>
    <property type="evidence" value="ECO:0007669"/>
    <property type="project" value="UniProtKB-KW"/>
</dbReference>
<dbReference type="GO" id="GO:0005524">
    <property type="term" value="F:ATP binding"/>
    <property type="evidence" value="ECO:0007669"/>
    <property type="project" value="UniProtKB-KW"/>
</dbReference>
<evidence type="ECO:0000313" key="12">
    <source>
        <dbReference type="EMBL" id="STQ09228.1"/>
    </source>
</evidence>
<evidence type="ECO:0000256" key="10">
    <source>
        <dbReference type="SAM" id="MobiDB-lite"/>
    </source>
</evidence>
<evidence type="ECO:0000256" key="5">
    <source>
        <dbReference type="ARBA" id="ARBA00022741"/>
    </source>
</evidence>
<keyword evidence="2" id="KW-0819">tRNA processing</keyword>
<dbReference type="Pfam" id="PF01743">
    <property type="entry name" value="PolyA_pol"/>
    <property type="match status" value="1"/>
</dbReference>
<dbReference type="PANTHER" id="PTHR47545:SF1">
    <property type="entry name" value="MULTIFUNCTIONAL CCA PROTEIN"/>
    <property type="match status" value="1"/>
</dbReference>
<keyword evidence="5" id="KW-0547">Nucleotide-binding</keyword>
<sequence length="107" mass="12038">MKSYLVGGAVRDALLGLPVKDKDWVVVGATPEEMLNAGYQQVGRDFPVFLHPQSREEYALARTERKSGFRLYWLHLLCRARRHAGAGSPASRSHHQRAGAGRERPDR</sequence>
<evidence type="ECO:0000313" key="13">
    <source>
        <dbReference type="Proteomes" id="UP000255106"/>
    </source>
</evidence>
<keyword evidence="7" id="KW-0460">Magnesium</keyword>